<organism evidence="2 3">
    <name type="scientific">Actinoalloteichus fjordicus</name>
    <dbReference type="NCBI Taxonomy" id="1612552"/>
    <lineage>
        <taxon>Bacteria</taxon>
        <taxon>Bacillati</taxon>
        <taxon>Actinomycetota</taxon>
        <taxon>Actinomycetes</taxon>
        <taxon>Pseudonocardiales</taxon>
        <taxon>Pseudonocardiaceae</taxon>
        <taxon>Actinoalloteichus</taxon>
    </lineage>
</organism>
<dbReference type="AlphaFoldDB" id="A0AAC9L9Q9"/>
<dbReference type="RefSeq" id="WP_075739822.1">
    <property type="nucleotide sequence ID" value="NZ_CP016076.1"/>
</dbReference>
<dbReference type="EMBL" id="CP016076">
    <property type="protein sequence ID" value="APU13798.1"/>
    <property type="molecule type" value="Genomic_DNA"/>
</dbReference>
<evidence type="ECO:0000313" key="2">
    <source>
        <dbReference type="EMBL" id="APU13798.1"/>
    </source>
</evidence>
<name>A0AAC9L9Q9_9PSEU</name>
<proteinExistence type="predicted"/>
<dbReference type="Proteomes" id="UP000185511">
    <property type="component" value="Chromosome"/>
</dbReference>
<sequence length="85" mass="9416">MTRNESGSELRPAVVDELSQTTSESIPVPFPQVDEVQAAETAGPNRAERRRAGKKNKERFSGHGLARQPRIAAAPPRQFAHRRRG</sequence>
<protein>
    <submittedName>
        <fullName evidence="2">Uncharacterized protein</fullName>
    </submittedName>
</protein>
<feature type="region of interest" description="Disordered" evidence="1">
    <location>
        <begin position="1"/>
        <end position="85"/>
    </location>
</feature>
<reference evidence="3" key="1">
    <citation type="submission" date="2016-06" db="EMBL/GenBank/DDBJ databases">
        <title>Complete genome sequence of Actinoalloteichus fjordicus DSM 46855 (=ADI127-17), type strain of the new species Actinoalloteichus fjordicus.</title>
        <authorList>
            <person name="Ruckert C."/>
            <person name="Nouioui I."/>
            <person name="Willmese J."/>
            <person name="van Wezel G."/>
            <person name="Klenk H.-P."/>
            <person name="Kalinowski J."/>
            <person name="Zotchev S.B."/>
        </authorList>
    </citation>
    <scope>NUCLEOTIDE SEQUENCE [LARGE SCALE GENOMIC DNA]</scope>
    <source>
        <strain evidence="3">ADI127-7</strain>
    </source>
</reference>
<feature type="compositionally biased region" description="Low complexity" evidence="1">
    <location>
        <begin position="66"/>
        <end position="78"/>
    </location>
</feature>
<gene>
    <name evidence="2" type="ORF">UA74_08670</name>
</gene>
<evidence type="ECO:0000256" key="1">
    <source>
        <dbReference type="SAM" id="MobiDB-lite"/>
    </source>
</evidence>
<feature type="compositionally biased region" description="Basic residues" evidence="1">
    <location>
        <begin position="48"/>
        <end position="57"/>
    </location>
</feature>
<keyword evidence="3" id="KW-1185">Reference proteome</keyword>
<evidence type="ECO:0000313" key="3">
    <source>
        <dbReference type="Proteomes" id="UP000185511"/>
    </source>
</evidence>
<dbReference type="KEGG" id="acad:UA74_08670"/>
<accession>A0AAC9L9Q9</accession>